<evidence type="ECO:0000313" key="1">
    <source>
        <dbReference type="EMBL" id="PVH99310.1"/>
    </source>
</evidence>
<sequence>MARGRMAVSVCYLPCPFILSHRGMKSDQEEGSEGMEVASGGFNRLDQSRLPFYHDPDWQEKQPGRILDNYIQITITSR</sequence>
<name>A0A2V1DMI3_9PLEO</name>
<dbReference type="Proteomes" id="UP000244855">
    <property type="component" value="Unassembled WGS sequence"/>
</dbReference>
<evidence type="ECO:0000313" key="2">
    <source>
        <dbReference type="Proteomes" id="UP000244855"/>
    </source>
</evidence>
<protein>
    <submittedName>
        <fullName evidence="1">Uncharacterized protein</fullName>
    </submittedName>
</protein>
<organism evidence="1 2">
    <name type="scientific">Periconia macrospinosa</name>
    <dbReference type="NCBI Taxonomy" id="97972"/>
    <lineage>
        <taxon>Eukaryota</taxon>
        <taxon>Fungi</taxon>
        <taxon>Dikarya</taxon>
        <taxon>Ascomycota</taxon>
        <taxon>Pezizomycotina</taxon>
        <taxon>Dothideomycetes</taxon>
        <taxon>Pleosporomycetidae</taxon>
        <taxon>Pleosporales</taxon>
        <taxon>Massarineae</taxon>
        <taxon>Periconiaceae</taxon>
        <taxon>Periconia</taxon>
    </lineage>
</organism>
<reference evidence="1 2" key="1">
    <citation type="journal article" date="2018" name="Sci. Rep.">
        <title>Comparative genomics provides insights into the lifestyle and reveals functional heterogeneity of dark septate endophytic fungi.</title>
        <authorList>
            <person name="Knapp D.G."/>
            <person name="Nemeth J.B."/>
            <person name="Barry K."/>
            <person name="Hainaut M."/>
            <person name="Henrissat B."/>
            <person name="Johnson J."/>
            <person name="Kuo A."/>
            <person name="Lim J.H.P."/>
            <person name="Lipzen A."/>
            <person name="Nolan M."/>
            <person name="Ohm R.A."/>
            <person name="Tamas L."/>
            <person name="Grigoriev I.V."/>
            <person name="Spatafora J.W."/>
            <person name="Nagy L.G."/>
            <person name="Kovacs G.M."/>
        </authorList>
    </citation>
    <scope>NUCLEOTIDE SEQUENCE [LARGE SCALE GENOMIC DNA]</scope>
    <source>
        <strain evidence="1 2">DSE2036</strain>
    </source>
</reference>
<dbReference type="EMBL" id="KZ805395">
    <property type="protein sequence ID" value="PVH99310.1"/>
    <property type="molecule type" value="Genomic_DNA"/>
</dbReference>
<dbReference type="AlphaFoldDB" id="A0A2V1DMI3"/>
<gene>
    <name evidence="1" type="ORF">DM02DRAFT_615165</name>
</gene>
<proteinExistence type="predicted"/>
<keyword evidence="2" id="KW-1185">Reference proteome</keyword>
<accession>A0A2V1DMI3</accession>